<dbReference type="OrthoDB" id="294052at2759"/>
<feature type="domain" description="FPL" evidence="2">
    <location>
        <begin position="42"/>
        <end position="192"/>
    </location>
</feature>
<dbReference type="GO" id="GO:1901096">
    <property type="term" value="P:regulation of autophagosome maturation"/>
    <property type="evidence" value="ECO:0000318"/>
    <property type="project" value="GO_Central"/>
</dbReference>
<evidence type="ECO:0000313" key="4">
    <source>
        <dbReference type="RefSeq" id="XP_010246726.1"/>
    </source>
</evidence>
<name>A0A1U7Z746_NELNU</name>
<dbReference type="InParanoid" id="A0A1U7Z746"/>
<dbReference type="InterPro" id="IPR039272">
    <property type="entry name" value="CLEC16A/TT9"/>
</dbReference>
<keyword evidence="3" id="KW-1185">Reference proteome</keyword>
<gene>
    <name evidence="4" type="primary">LOC104589941</name>
</gene>
<evidence type="ECO:0000313" key="3">
    <source>
        <dbReference type="Proteomes" id="UP000189703"/>
    </source>
</evidence>
<protein>
    <submittedName>
        <fullName evidence="4">Uncharacterized protein LOC104589941</fullName>
    </submittedName>
</protein>
<sequence>MWRSFWRSIDRFSVQHFKYLVNELQEIKVVNMMNREFVVELLKSIVELVTYSDQHDPSIFESFMEYQILAEFLRILKISRNSIIEAPLLHYLSIMIQNLASEHAIYYCFSNDYINNIILHQYKFDGGDLVPYYVSFLRTVSGKLNRDTLCLLVKVQEDTVVSFPLYNEALKFACHEEKMIQTAVRAVILNIYNVSDEMVYKFITTPPVSEYFSDLVLNLRGKCLHLDALVHATKDASTHEMRKKLLLESDKFVDDLYYCKDIILVGESCLGRLMIRNLLSLLVLPILLPLLQISETEIQISAITALYVVCRLLQVVDSKELVNSVAFIILFPHLVLSRRGPIERERTGDTSPSSFDDYLSEMEKLSSSSSESEAAEDNNKNPLFRHLSQYFSSSFQCVSYVMDDIKRQRAGILSLIFSESQNLLLASMMLLLVLSESKELDSLFSSMLGLPLKKTGGTQMMASEMSLSQMVEAPIIACHMPQILHGLLKIITSQPPCSVIAQWNAGWILQKLLSCQEKNLTDHELDLFNVSYERSCERLHKEINNFWFDFIPVTLKNEWENCRKALTESSELKDPFFTLGLSSQNHTPDEDMTSSLAWERMVNVVKVFLLHNQLKAFISKGVPLENPLPHLENSSMSLSRRVDASPTTSGTNLHLGTRVPCKIAFSKSGVQEIYMVPVVNGISGKLLLTEELPLYTHQRVVIAIAPLAGLNPKVDDNHPMWLHLRIREFDPNLDARAASRNDSNNHVMDGKWTLGFPDAKACEAAHSLLLKEISKQRSSVESLLTPLLQDVSQKFVR</sequence>
<dbReference type="GO" id="GO:0016197">
    <property type="term" value="P:endosomal transport"/>
    <property type="evidence" value="ECO:0000318"/>
    <property type="project" value="GO_Central"/>
</dbReference>
<accession>A0A1U7Z746</accession>
<dbReference type="GO" id="GO:0006914">
    <property type="term" value="P:autophagy"/>
    <property type="evidence" value="ECO:0007669"/>
    <property type="project" value="UniProtKB-KW"/>
</dbReference>
<dbReference type="eggNOG" id="KOG2219">
    <property type="taxonomic scope" value="Eukaryota"/>
</dbReference>
<dbReference type="AlphaFoldDB" id="A0A1U7Z746"/>
<dbReference type="Proteomes" id="UP000189703">
    <property type="component" value="Unplaced"/>
</dbReference>
<reference evidence="4" key="1">
    <citation type="submission" date="2025-08" db="UniProtKB">
        <authorList>
            <consortium name="RefSeq"/>
        </authorList>
    </citation>
    <scope>IDENTIFICATION</scope>
</reference>
<dbReference type="InterPro" id="IPR019155">
    <property type="entry name" value="CLEC16A/TT9_N"/>
</dbReference>
<dbReference type="GO" id="GO:0005794">
    <property type="term" value="C:Golgi apparatus"/>
    <property type="evidence" value="ECO:0000318"/>
    <property type="project" value="GO_Central"/>
</dbReference>
<dbReference type="PANTHER" id="PTHR21481:SF0">
    <property type="entry name" value="PROTEIN CLEC16A"/>
    <property type="match status" value="1"/>
</dbReference>
<organism evidence="3 4">
    <name type="scientific">Nelumbo nucifera</name>
    <name type="common">Sacred lotus</name>
    <dbReference type="NCBI Taxonomy" id="4432"/>
    <lineage>
        <taxon>Eukaryota</taxon>
        <taxon>Viridiplantae</taxon>
        <taxon>Streptophyta</taxon>
        <taxon>Embryophyta</taxon>
        <taxon>Tracheophyta</taxon>
        <taxon>Spermatophyta</taxon>
        <taxon>Magnoliopsida</taxon>
        <taxon>Proteales</taxon>
        <taxon>Nelumbonaceae</taxon>
        <taxon>Nelumbo</taxon>
    </lineage>
</organism>
<keyword evidence="1" id="KW-0072">Autophagy</keyword>
<dbReference type="STRING" id="4432.A0A1U7Z746"/>
<dbReference type="GO" id="GO:0007034">
    <property type="term" value="P:vacuolar transport"/>
    <property type="evidence" value="ECO:0000318"/>
    <property type="project" value="GO_Central"/>
</dbReference>
<proteinExistence type="predicted"/>
<dbReference type="Pfam" id="PF09758">
    <property type="entry name" value="FPL"/>
    <property type="match status" value="1"/>
</dbReference>
<evidence type="ECO:0000256" key="1">
    <source>
        <dbReference type="ARBA" id="ARBA00023006"/>
    </source>
</evidence>
<dbReference type="OMA" id="IQWHTGW"/>
<dbReference type="PANTHER" id="PTHR21481">
    <property type="entry name" value="PROTEIN CLEC16A"/>
    <property type="match status" value="1"/>
</dbReference>
<dbReference type="GeneID" id="104589941"/>
<evidence type="ECO:0000259" key="2">
    <source>
        <dbReference type="Pfam" id="PF09758"/>
    </source>
</evidence>
<dbReference type="KEGG" id="nnu:104589941"/>
<dbReference type="RefSeq" id="XP_010246726.1">
    <property type="nucleotide sequence ID" value="XM_010248424.2"/>
</dbReference>